<dbReference type="InterPro" id="IPR036388">
    <property type="entry name" value="WH-like_DNA-bd_sf"/>
</dbReference>
<feature type="region of interest" description="Disordered" evidence="1">
    <location>
        <begin position="1"/>
        <end position="21"/>
    </location>
</feature>
<feature type="compositionally biased region" description="Basic and acidic residues" evidence="1">
    <location>
        <begin position="11"/>
        <end position="21"/>
    </location>
</feature>
<evidence type="ECO:0000313" key="4">
    <source>
        <dbReference type="Proteomes" id="UP001162483"/>
    </source>
</evidence>
<sequence>MQTASTNICERMGRSQELSDSKHGPVIGCPLSNKSICEISLLLNIPRSTVSGIITKWKQLEMAATQPPSGRPRNMTERGQCMLKCTVRRSQQLSAESIVKDLQTSCGFQISTTTVCRELHRMGFHGRAAASKPYITKCNAKHRMKWCKARRHW</sequence>
<name>A0ABN9HHN1_9NEOB</name>
<dbReference type="Proteomes" id="UP001162483">
    <property type="component" value="Unassembled WGS sequence"/>
</dbReference>
<feature type="non-terminal residue" evidence="3">
    <location>
        <position position="153"/>
    </location>
</feature>
<dbReference type="Pfam" id="PF01498">
    <property type="entry name" value="HTH_Tnp_Tc3_2"/>
    <property type="match status" value="1"/>
</dbReference>
<protein>
    <recommendedName>
        <fullName evidence="2">Transposase Tc1-like domain-containing protein</fullName>
    </recommendedName>
</protein>
<evidence type="ECO:0000259" key="2">
    <source>
        <dbReference type="Pfam" id="PF01498"/>
    </source>
</evidence>
<reference evidence="3" key="1">
    <citation type="submission" date="2023-05" db="EMBL/GenBank/DDBJ databases">
        <authorList>
            <person name="Stuckert A."/>
        </authorList>
    </citation>
    <scope>NUCLEOTIDE SEQUENCE</scope>
</reference>
<evidence type="ECO:0000256" key="1">
    <source>
        <dbReference type="SAM" id="MobiDB-lite"/>
    </source>
</evidence>
<gene>
    <name evidence="3" type="ORF">SPARVUS_LOCUS16072850</name>
</gene>
<evidence type="ECO:0000313" key="3">
    <source>
        <dbReference type="EMBL" id="CAI9620964.1"/>
    </source>
</evidence>
<dbReference type="InterPro" id="IPR002492">
    <property type="entry name" value="Transposase_Tc1-like"/>
</dbReference>
<comment type="caution">
    <text evidence="3">The sequence shown here is derived from an EMBL/GenBank/DDBJ whole genome shotgun (WGS) entry which is preliminary data.</text>
</comment>
<keyword evidence="4" id="KW-1185">Reference proteome</keyword>
<proteinExistence type="predicted"/>
<accession>A0ABN9HHN1</accession>
<feature type="domain" description="Transposase Tc1-like" evidence="2">
    <location>
        <begin position="85"/>
        <end position="151"/>
    </location>
</feature>
<dbReference type="InterPro" id="IPR009057">
    <property type="entry name" value="Homeodomain-like_sf"/>
</dbReference>
<organism evidence="3 4">
    <name type="scientific">Staurois parvus</name>
    <dbReference type="NCBI Taxonomy" id="386267"/>
    <lineage>
        <taxon>Eukaryota</taxon>
        <taxon>Metazoa</taxon>
        <taxon>Chordata</taxon>
        <taxon>Craniata</taxon>
        <taxon>Vertebrata</taxon>
        <taxon>Euteleostomi</taxon>
        <taxon>Amphibia</taxon>
        <taxon>Batrachia</taxon>
        <taxon>Anura</taxon>
        <taxon>Neobatrachia</taxon>
        <taxon>Ranoidea</taxon>
        <taxon>Ranidae</taxon>
        <taxon>Staurois</taxon>
    </lineage>
</organism>
<dbReference type="Gene3D" id="1.10.10.10">
    <property type="entry name" value="Winged helix-like DNA-binding domain superfamily/Winged helix DNA-binding domain"/>
    <property type="match status" value="1"/>
</dbReference>
<dbReference type="EMBL" id="CATNWA010021012">
    <property type="protein sequence ID" value="CAI9620964.1"/>
    <property type="molecule type" value="Genomic_DNA"/>
</dbReference>
<dbReference type="SUPFAM" id="SSF46689">
    <property type="entry name" value="Homeodomain-like"/>
    <property type="match status" value="1"/>
</dbReference>